<dbReference type="RefSeq" id="WP_046478967.1">
    <property type="nucleotide sequence ID" value="NZ_LN829118.1"/>
</dbReference>
<dbReference type="CDD" id="cd01454">
    <property type="entry name" value="vWA_norD_type"/>
    <property type="match status" value="1"/>
</dbReference>
<name>A0A0D6JI14_9HYPH</name>
<reference evidence="4" key="1">
    <citation type="submission" date="2015-02" db="EMBL/GenBank/DDBJ databases">
        <authorList>
            <person name="Chooi Y.-H."/>
        </authorList>
    </citation>
    <scope>NUCLEOTIDE SEQUENCE [LARGE SCALE GENOMIC DNA]</scope>
    <source>
        <strain evidence="4">strain Y</strain>
    </source>
</reference>
<keyword evidence="4" id="KW-1185">Reference proteome</keyword>
<dbReference type="InterPro" id="IPR036465">
    <property type="entry name" value="vWFA_dom_sf"/>
</dbReference>
<dbReference type="Proteomes" id="UP000033187">
    <property type="component" value="Chromosome 1"/>
</dbReference>
<dbReference type="InterPro" id="IPR002035">
    <property type="entry name" value="VWF_A"/>
</dbReference>
<dbReference type="PROSITE" id="PS50234">
    <property type="entry name" value="VWFA"/>
    <property type="match status" value="1"/>
</dbReference>
<dbReference type="KEGG" id="fiy:BN1229_v1_2795"/>
<dbReference type="SUPFAM" id="SSF53300">
    <property type="entry name" value="vWA-like"/>
    <property type="match status" value="1"/>
</dbReference>
<proteinExistence type="predicted"/>
<feature type="region of interest" description="Disordered" evidence="1">
    <location>
        <begin position="241"/>
        <end position="274"/>
    </location>
</feature>
<dbReference type="PANTHER" id="PTHR41248:SF1">
    <property type="entry name" value="NORD PROTEIN"/>
    <property type="match status" value="1"/>
</dbReference>
<dbReference type="PANTHER" id="PTHR41248">
    <property type="entry name" value="NORD PROTEIN"/>
    <property type="match status" value="1"/>
</dbReference>
<dbReference type="Pfam" id="PF13519">
    <property type="entry name" value="VWA_2"/>
    <property type="match status" value="1"/>
</dbReference>
<dbReference type="InterPro" id="IPR051928">
    <property type="entry name" value="NorD/CobT"/>
</dbReference>
<evidence type="ECO:0000256" key="1">
    <source>
        <dbReference type="SAM" id="MobiDB-lite"/>
    </source>
</evidence>
<sequence length="638" mass="71458">MSIFEPEETIGIYWHRMIGGASTYRHYPQAAVSLDALRRRLAILFHALGGSGAVRISAGAPFDTGHRLSLKQRIGLGRERIEHAVLDTSTLRLPTSIDIFPTRSDNEALYEWLAAWFAHAVPPTAISSDPLQSDIVRLRACLATTEATITAWPGLRPIYRRLTGELISAWPQRSLPRTEAAIDASIQTLLDGAPRPATDAELLRAIRDPTVPLENIRAPRGYRRFLPVPLWGDLQVDAEGTQHDDIDEGTGISAPVDNRRRHASRRETDRSQRDDPLLLHRFETIFSLSDMVNVNRPVEDDDEDLARQAADDLNDLTIGSNQKRASTRLKLDLDLAPPATEDGAIVADITYPEWDWRRGSYRPDYCRVVAGMASEEGGDWAPDATMQRCIKQVRRQFEALRPKCQTFYSQPDGDELDLTALVQDVANRQAGAPATERIFLQARSAARDVSLAVLLDVSLSTDAWLQDCRVLDVEKGALLALTHGLAACGDEHAIFTFTSRRRHWVNVQTVKDFGEDVGPRVSRRIQALKPGQYTRIGAAIRHVSIALQERPQRHRLLLVITDGKPNDIDHYEGRYGIEDTRMAIREAHRAGLRVFGVTVDEQARDYFPYIFGRGAYAIFPNISRLPTALPAIYRQITK</sequence>
<evidence type="ECO:0000313" key="3">
    <source>
        <dbReference type="EMBL" id="CPR20853.1"/>
    </source>
</evidence>
<dbReference type="Gene3D" id="3.40.50.410">
    <property type="entry name" value="von Willebrand factor, type A domain"/>
    <property type="match status" value="1"/>
</dbReference>
<dbReference type="OrthoDB" id="9758211at2"/>
<dbReference type="EMBL" id="LN829119">
    <property type="protein sequence ID" value="CPR20853.1"/>
    <property type="molecule type" value="Genomic_DNA"/>
</dbReference>
<dbReference type="KEGG" id="fil:BN1229_v1_3125"/>
<evidence type="ECO:0000313" key="4">
    <source>
        <dbReference type="Proteomes" id="UP000033187"/>
    </source>
</evidence>
<protein>
    <submittedName>
        <fullName evidence="3">Protein NorD</fullName>
    </submittedName>
</protein>
<evidence type="ECO:0000259" key="2">
    <source>
        <dbReference type="PROSITE" id="PS50234"/>
    </source>
</evidence>
<feature type="domain" description="VWFA" evidence="2">
    <location>
        <begin position="450"/>
        <end position="636"/>
    </location>
</feature>
<organism evidence="3 4">
    <name type="scientific">Candidatus Filomicrobium marinum</name>
    <dbReference type="NCBI Taxonomy" id="1608628"/>
    <lineage>
        <taxon>Bacteria</taxon>
        <taxon>Pseudomonadati</taxon>
        <taxon>Pseudomonadota</taxon>
        <taxon>Alphaproteobacteria</taxon>
        <taxon>Hyphomicrobiales</taxon>
        <taxon>Hyphomicrobiaceae</taxon>
        <taxon>Filomicrobium</taxon>
    </lineage>
</organism>
<gene>
    <name evidence="3" type="primary">norD</name>
    <name evidence="3" type="ORF">YBN1229_v1_2795</name>
</gene>
<feature type="compositionally biased region" description="Basic and acidic residues" evidence="1">
    <location>
        <begin position="265"/>
        <end position="274"/>
    </location>
</feature>
<dbReference type="AlphaFoldDB" id="A0A0D6JI14"/>
<dbReference type="SMART" id="SM00327">
    <property type="entry name" value="VWA"/>
    <property type="match status" value="1"/>
</dbReference>
<accession>A0A0D6JI14</accession>